<dbReference type="Proteomes" id="UP001480955">
    <property type="component" value="Unassembled WGS sequence"/>
</dbReference>
<reference evidence="2 3" key="1">
    <citation type="submission" date="2024-06" db="EMBL/GenBank/DDBJ databases">
        <authorList>
            <person name="Campbell A.G."/>
        </authorList>
    </citation>
    <scope>NUCLEOTIDE SEQUENCE [LARGE SCALE GENOMIC DNA]</scope>
    <source>
        <strain evidence="2 3">EM12</strain>
    </source>
</reference>
<evidence type="ECO:0000256" key="1">
    <source>
        <dbReference type="SAM" id="MobiDB-lite"/>
    </source>
</evidence>
<sequence length="159" mass="17385">MSFSNPGGWRERVKRTAAKAQARDDMAEIRAARAGFEAEKQRLADEQNALDAESLRLSRLRCPCCDGDGSVTPIHAELVYRALERLPSESKPDPEHIASLAAIALRQPVHGRTPRIVHGVHHPAPIALVELAATMPVTVKKANKVNKFPDDGALIEIDD</sequence>
<name>A0ABV1QU26_9HYPH</name>
<keyword evidence="3" id="KW-1185">Reference proteome</keyword>
<gene>
    <name evidence="2" type="ORF">ABS772_23725</name>
</gene>
<feature type="region of interest" description="Disordered" evidence="1">
    <location>
        <begin position="1"/>
        <end position="21"/>
    </location>
</feature>
<protein>
    <submittedName>
        <fullName evidence="2">Uncharacterized protein</fullName>
    </submittedName>
</protein>
<dbReference type="EMBL" id="JBELQE010000124">
    <property type="protein sequence ID" value="MER2252931.1"/>
    <property type="molecule type" value="Genomic_DNA"/>
</dbReference>
<dbReference type="RefSeq" id="WP_350397147.1">
    <property type="nucleotide sequence ID" value="NZ_JBELQE010000124.1"/>
</dbReference>
<evidence type="ECO:0000313" key="3">
    <source>
        <dbReference type="Proteomes" id="UP001480955"/>
    </source>
</evidence>
<comment type="caution">
    <text evidence="2">The sequence shown here is derived from an EMBL/GenBank/DDBJ whole genome shotgun (WGS) entry which is preliminary data.</text>
</comment>
<organism evidence="2 3">
    <name type="scientific">Methylorubrum podarium</name>
    <dbReference type="NCBI Taxonomy" id="200476"/>
    <lineage>
        <taxon>Bacteria</taxon>
        <taxon>Pseudomonadati</taxon>
        <taxon>Pseudomonadota</taxon>
        <taxon>Alphaproteobacteria</taxon>
        <taxon>Hyphomicrobiales</taxon>
        <taxon>Methylobacteriaceae</taxon>
        <taxon>Methylorubrum</taxon>
    </lineage>
</organism>
<proteinExistence type="predicted"/>
<accession>A0ABV1QU26</accession>
<evidence type="ECO:0000313" key="2">
    <source>
        <dbReference type="EMBL" id="MER2252931.1"/>
    </source>
</evidence>